<organism evidence="5 6">
    <name type="scientific">Sphaerisporangium rhizosphaerae</name>
    <dbReference type="NCBI Taxonomy" id="2269375"/>
    <lineage>
        <taxon>Bacteria</taxon>
        <taxon>Bacillati</taxon>
        <taxon>Actinomycetota</taxon>
        <taxon>Actinomycetes</taxon>
        <taxon>Streptosporangiales</taxon>
        <taxon>Streptosporangiaceae</taxon>
        <taxon>Sphaerisporangium</taxon>
    </lineage>
</organism>
<keyword evidence="2" id="KW-0813">Transport</keyword>
<feature type="chain" id="PRO_5045339161" evidence="4">
    <location>
        <begin position="23"/>
        <end position="157"/>
    </location>
</feature>
<protein>
    <submittedName>
        <fullName evidence="5">ABC transporter substrate-binding protein</fullName>
    </submittedName>
</protein>
<evidence type="ECO:0000256" key="1">
    <source>
        <dbReference type="ARBA" id="ARBA00008520"/>
    </source>
</evidence>
<keyword evidence="6" id="KW-1185">Reference proteome</keyword>
<dbReference type="InterPro" id="IPR006059">
    <property type="entry name" value="SBP"/>
</dbReference>
<comment type="similarity">
    <text evidence="1">Belongs to the bacterial solute-binding protein 1 family.</text>
</comment>
<dbReference type="Gene3D" id="3.40.190.10">
    <property type="entry name" value="Periplasmic binding protein-like II"/>
    <property type="match status" value="1"/>
</dbReference>
<accession>A0ABW2P3K6</accession>
<dbReference type="Proteomes" id="UP001596496">
    <property type="component" value="Unassembled WGS sequence"/>
</dbReference>
<keyword evidence="3 4" id="KW-0732">Signal</keyword>
<evidence type="ECO:0000313" key="6">
    <source>
        <dbReference type="Proteomes" id="UP001596496"/>
    </source>
</evidence>
<dbReference type="Pfam" id="PF01547">
    <property type="entry name" value="SBP_bac_1"/>
    <property type="match status" value="1"/>
</dbReference>
<dbReference type="PANTHER" id="PTHR30061:SF50">
    <property type="entry name" value="MALTOSE_MALTODEXTRIN-BINDING PERIPLASMIC PROTEIN"/>
    <property type="match status" value="1"/>
</dbReference>
<gene>
    <name evidence="5" type="ORF">ACFQSB_15330</name>
</gene>
<feature type="signal peptide" evidence="4">
    <location>
        <begin position="1"/>
        <end position="22"/>
    </location>
</feature>
<reference evidence="6" key="1">
    <citation type="journal article" date="2019" name="Int. J. Syst. Evol. Microbiol.">
        <title>The Global Catalogue of Microorganisms (GCM) 10K type strain sequencing project: providing services to taxonomists for standard genome sequencing and annotation.</title>
        <authorList>
            <consortium name="The Broad Institute Genomics Platform"/>
            <consortium name="The Broad Institute Genome Sequencing Center for Infectious Disease"/>
            <person name="Wu L."/>
            <person name="Ma J."/>
        </authorList>
    </citation>
    <scope>NUCLEOTIDE SEQUENCE [LARGE SCALE GENOMIC DNA]</scope>
    <source>
        <strain evidence="6">CECT 7649</strain>
    </source>
</reference>
<dbReference type="PROSITE" id="PS51257">
    <property type="entry name" value="PROKAR_LIPOPROTEIN"/>
    <property type="match status" value="1"/>
</dbReference>
<evidence type="ECO:0000313" key="5">
    <source>
        <dbReference type="EMBL" id="MFC7383592.1"/>
    </source>
</evidence>
<proteinExistence type="inferred from homology"/>
<dbReference type="EMBL" id="JBHTCG010000008">
    <property type="protein sequence ID" value="MFC7383592.1"/>
    <property type="molecule type" value="Genomic_DNA"/>
</dbReference>
<dbReference type="RefSeq" id="WP_380827096.1">
    <property type="nucleotide sequence ID" value="NZ_JBHTCG010000008.1"/>
</dbReference>
<dbReference type="SUPFAM" id="SSF53850">
    <property type="entry name" value="Periplasmic binding protein-like II"/>
    <property type="match status" value="1"/>
</dbReference>
<comment type="caution">
    <text evidence="5">The sequence shown here is derived from an EMBL/GenBank/DDBJ whole genome shotgun (WGS) entry which is preliminary data.</text>
</comment>
<name>A0ABW2P3K6_9ACTN</name>
<evidence type="ECO:0000256" key="3">
    <source>
        <dbReference type="ARBA" id="ARBA00022729"/>
    </source>
</evidence>
<sequence length="157" mass="16351">MSRTAAVAVMAAALAACGGVGAKTGGAAGGGRGGGSGTLTMMGFGLPDEIATVRVDAFKKAHPDTTVQINQGQFDEQAFLSAVAAGDPPDVVYMPRERIGGYAARGAIQPLDTCVSTQKIPTGDYYPAAQQQVRYAGRWYGIPEFYNCRSRTARATR</sequence>
<evidence type="ECO:0000256" key="2">
    <source>
        <dbReference type="ARBA" id="ARBA00022448"/>
    </source>
</evidence>
<dbReference type="PANTHER" id="PTHR30061">
    <property type="entry name" value="MALTOSE-BINDING PERIPLASMIC PROTEIN"/>
    <property type="match status" value="1"/>
</dbReference>
<evidence type="ECO:0000256" key="4">
    <source>
        <dbReference type="SAM" id="SignalP"/>
    </source>
</evidence>